<dbReference type="GO" id="GO:0042783">
    <property type="term" value="P:symbiont-mediated evasion of host immune response"/>
    <property type="evidence" value="ECO:0007669"/>
    <property type="project" value="InterPro"/>
</dbReference>
<dbReference type="EMBL" id="KX701286">
    <property type="protein sequence ID" value="APD75242.1"/>
    <property type="molecule type" value="Genomic_DNA"/>
</dbReference>
<dbReference type="AlphaFoldDB" id="A0A1J0RC29"/>
<dbReference type="Gene3D" id="3.90.150.10">
    <property type="entry name" value="Variant Surface Glycoprotein, subunit A domain 1"/>
    <property type="match status" value="1"/>
</dbReference>
<keyword evidence="6" id="KW-0449">Lipoprotein</keyword>
<sequence>MQPSRLETIGIAVTAAFLVLSQQGAATANHGLRREAWEPLCLLSVELDEVPAAALDAATNVAKTALGPQKEAPRGQVYLAAKPDDSDNNKLAVLSAYQQTATYAIVKTLKAAGLEKALEATQTTSYLKGKIDEWLNIAKQTKGASHGCLAERSGGSAVAQAGRSIEGVTCPLTQTKLVKKARKATKLTEKGFSGLRNPGEDSSDYQDNTAECRLMHYDSGNGLVKTDHNDADSKMAYIDGYIQVSAAKSNKAVLAFGGSDAQPEASRHPAWAAAYAAVQNELKPTAEEHTNKTDKLTADAEAETLFALIGSAGKPRESTAVQAYKTQLFTASTADEVKRLMTKVATFKLPSKFGDKAKDTLLGEITEVNVLAALLADFQLKMHKI</sequence>
<dbReference type="VEuPathDB" id="TriTrypDB:Tb11.v5.0935"/>
<protein>
    <submittedName>
        <fullName evidence="9">Variant surface glycoprotein 1125.5091</fullName>
    </submittedName>
</protein>
<evidence type="ECO:0000256" key="3">
    <source>
        <dbReference type="ARBA" id="ARBA00022622"/>
    </source>
</evidence>
<dbReference type="GO" id="GO:0005886">
    <property type="term" value="C:plasma membrane"/>
    <property type="evidence" value="ECO:0007669"/>
    <property type="project" value="UniProtKB-SubCell"/>
</dbReference>
<keyword evidence="4" id="KW-0472">Membrane</keyword>
<evidence type="ECO:0000256" key="1">
    <source>
        <dbReference type="ARBA" id="ARBA00004609"/>
    </source>
</evidence>
<proteinExistence type="predicted"/>
<feature type="signal peptide" evidence="7">
    <location>
        <begin position="1"/>
        <end position="28"/>
    </location>
</feature>
<reference evidence="9" key="1">
    <citation type="submission" date="2016-08" db="EMBL/GenBank/DDBJ databases">
        <title>VSG repertoire of Trypanosoma brucei EATRO 1125.</title>
        <authorList>
            <person name="Cross G.A."/>
        </authorList>
    </citation>
    <scope>NUCLEOTIDE SEQUENCE</scope>
    <source>
        <strain evidence="9">EATRO 1125</strain>
    </source>
</reference>
<keyword evidence="5" id="KW-0325">Glycoprotein</keyword>
<evidence type="ECO:0000256" key="2">
    <source>
        <dbReference type="ARBA" id="ARBA00022475"/>
    </source>
</evidence>
<dbReference type="GO" id="GO:0098552">
    <property type="term" value="C:side of membrane"/>
    <property type="evidence" value="ECO:0007669"/>
    <property type="project" value="UniProtKB-KW"/>
</dbReference>
<evidence type="ECO:0000256" key="5">
    <source>
        <dbReference type="ARBA" id="ARBA00023180"/>
    </source>
</evidence>
<organism evidence="9">
    <name type="scientific">Trypanosoma brucei</name>
    <dbReference type="NCBI Taxonomy" id="5691"/>
    <lineage>
        <taxon>Eukaryota</taxon>
        <taxon>Discoba</taxon>
        <taxon>Euglenozoa</taxon>
        <taxon>Kinetoplastea</taxon>
        <taxon>Metakinetoplastina</taxon>
        <taxon>Trypanosomatida</taxon>
        <taxon>Trypanosomatidae</taxon>
        <taxon>Trypanosoma</taxon>
    </lineage>
</organism>
<feature type="domain" description="Trypanosome variant surface glycoprotein A-type N-terminal" evidence="8">
    <location>
        <begin position="18"/>
        <end position="377"/>
    </location>
</feature>
<name>A0A1J0RC29_9TRYP</name>
<keyword evidence="3" id="KW-0336">GPI-anchor</keyword>
<comment type="subcellular location">
    <subcellularLocation>
        <location evidence="1">Cell membrane</location>
        <topology evidence="1">Lipid-anchor</topology>
        <topology evidence="1">GPI-anchor</topology>
    </subcellularLocation>
</comment>
<dbReference type="Pfam" id="PF00913">
    <property type="entry name" value="Trypan_glycop"/>
    <property type="match status" value="1"/>
</dbReference>
<feature type="chain" id="PRO_5013040370" evidence="7">
    <location>
        <begin position="29"/>
        <end position="385"/>
    </location>
</feature>
<evidence type="ECO:0000256" key="7">
    <source>
        <dbReference type="SAM" id="SignalP"/>
    </source>
</evidence>
<evidence type="ECO:0000256" key="4">
    <source>
        <dbReference type="ARBA" id="ARBA00023136"/>
    </source>
</evidence>
<evidence type="ECO:0000256" key="6">
    <source>
        <dbReference type="ARBA" id="ARBA00023288"/>
    </source>
</evidence>
<evidence type="ECO:0000259" key="8">
    <source>
        <dbReference type="Pfam" id="PF00913"/>
    </source>
</evidence>
<keyword evidence="2" id="KW-1003">Cell membrane</keyword>
<keyword evidence="7" id="KW-0732">Signal</keyword>
<evidence type="ECO:0000313" key="9">
    <source>
        <dbReference type="EMBL" id="APD75242.1"/>
    </source>
</evidence>
<dbReference type="Gene3D" id="1.10.470.10">
    <property type="entry name" value="Variant Surface Glycoprotein, subunit A, domain 2"/>
    <property type="match status" value="1"/>
</dbReference>
<dbReference type="SUPFAM" id="SSF58087">
    <property type="entry name" value="Variant surface glycoprotein (N-terminal domain)"/>
    <property type="match status" value="1"/>
</dbReference>
<accession>A0A1J0RC29</accession>
<dbReference type="InterPro" id="IPR001812">
    <property type="entry name" value="Trypano_VSG_A_N_dom"/>
</dbReference>